<sequence>MCFPCLNYSVNPLMIYIFASKFHIPHLLVLPYRSILILHVTY</sequence>
<dbReference type="Proteomes" id="UP001140949">
    <property type="component" value="Unassembled WGS sequence"/>
</dbReference>
<comment type="caution">
    <text evidence="1">The sequence shown here is derived from an EMBL/GenBank/DDBJ whole genome shotgun (WGS) entry which is preliminary data.</text>
</comment>
<dbReference type="AlphaFoldDB" id="A0AAX6IEM7"/>
<proteinExistence type="predicted"/>
<accession>A0AAX6IEM7</accession>
<dbReference type="EMBL" id="JANAVB010002198">
    <property type="protein sequence ID" value="KAJ6851709.1"/>
    <property type="molecule type" value="Genomic_DNA"/>
</dbReference>
<evidence type="ECO:0000313" key="1">
    <source>
        <dbReference type="EMBL" id="KAJ6851709.1"/>
    </source>
</evidence>
<reference evidence="1" key="1">
    <citation type="journal article" date="2023" name="GigaByte">
        <title>Genome assembly of the bearded iris, Iris pallida Lam.</title>
        <authorList>
            <person name="Bruccoleri R.E."/>
            <person name="Oakeley E.J."/>
            <person name="Faust A.M.E."/>
            <person name="Altorfer M."/>
            <person name="Dessus-Babus S."/>
            <person name="Burckhardt D."/>
            <person name="Oertli M."/>
            <person name="Naumann U."/>
            <person name="Petersen F."/>
            <person name="Wong J."/>
        </authorList>
    </citation>
    <scope>NUCLEOTIDE SEQUENCE</scope>
    <source>
        <strain evidence="1">GSM-AAB239-AS_SAM_17_03QT</strain>
    </source>
</reference>
<gene>
    <name evidence="1" type="ORF">M6B38_258395</name>
</gene>
<reference evidence="1" key="2">
    <citation type="submission" date="2023-04" db="EMBL/GenBank/DDBJ databases">
        <authorList>
            <person name="Bruccoleri R.E."/>
            <person name="Oakeley E.J."/>
            <person name="Faust A.-M."/>
            <person name="Dessus-Babus S."/>
            <person name="Altorfer M."/>
            <person name="Burckhardt D."/>
            <person name="Oertli M."/>
            <person name="Naumann U."/>
            <person name="Petersen F."/>
            <person name="Wong J."/>
        </authorList>
    </citation>
    <scope>NUCLEOTIDE SEQUENCE</scope>
    <source>
        <strain evidence="1">GSM-AAB239-AS_SAM_17_03QT</strain>
        <tissue evidence="1">Leaf</tissue>
    </source>
</reference>
<keyword evidence="2" id="KW-1185">Reference proteome</keyword>
<evidence type="ECO:0000313" key="2">
    <source>
        <dbReference type="Proteomes" id="UP001140949"/>
    </source>
</evidence>
<organism evidence="1 2">
    <name type="scientific">Iris pallida</name>
    <name type="common">Sweet iris</name>
    <dbReference type="NCBI Taxonomy" id="29817"/>
    <lineage>
        <taxon>Eukaryota</taxon>
        <taxon>Viridiplantae</taxon>
        <taxon>Streptophyta</taxon>
        <taxon>Embryophyta</taxon>
        <taxon>Tracheophyta</taxon>
        <taxon>Spermatophyta</taxon>
        <taxon>Magnoliopsida</taxon>
        <taxon>Liliopsida</taxon>
        <taxon>Asparagales</taxon>
        <taxon>Iridaceae</taxon>
        <taxon>Iridoideae</taxon>
        <taxon>Irideae</taxon>
        <taxon>Iris</taxon>
    </lineage>
</organism>
<protein>
    <submittedName>
        <fullName evidence="1">Protein bem46-like</fullName>
    </submittedName>
</protein>
<name>A0AAX6IEM7_IRIPA</name>